<dbReference type="AlphaFoldDB" id="A0A377JPV4"/>
<accession>A0A377JPV4</accession>
<dbReference type="GO" id="GO:0005886">
    <property type="term" value="C:plasma membrane"/>
    <property type="evidence" value="ECO:0007669"/>
    <property type="project" value="UniProtKB-SubCell"/>
</dbReference>
<feature type="transmembrane region" description="Helical" evidence="7">
    <location>
        <begin position="150"/>
        <end position="169"/>
    </location>
</feature>
<feature type="transmembrane region" description="Helical" evidence="7">
    <location>
        <begin position="81"/>
        <end position="102"/>
    </location>
</feature>
<dbReference type="EMBL" id="UGHX01000001">
    <property type="protein sequence ID" value="STP10586.1"/>
    <property type="molecule type" value="Genomic_DNA"/>
</dbReference>
<evidence type="ECO:0000313" key="9">
    <source>
        <dbReference type="EMBL" id="STP10586.1"/>
    </source>
</evidence>
<feature type="transmembrane region" description="Helical" evidence="7">
    <location>
        <begin position="52"/>
        <end position="75"/>
    </location>
</feature>
<dbReference type="Pfam" id="PF01914">
    <property type="entry name" value="MarC"/>
    <property type="match status" value="1"/>
</dbReference>
<dbReference type="Proteomes" id="UP000255103">
    <property type="component" value="Unassembled WGS sequence"/>
</dbReference>
<keyword evidence="6 7" id="KW-0472">Membrane</keyword>
<dbReference type="InterPro" id="IPR002771">
    <property type="entry name" value="Multi_antbiot-R_MarC"/>
</dbReference>
<evidence type="ECO:0000256" key="3">
    <source>
        <dbReference type="ARBA" id="ARBA00022475"/>
    </source>
</evidence>
<gene>
    <name evidence="8" type="primary">yhgN</name>
    <name evidence="9" type="ORF">NCTC12219_00457</name>
    <name evidence="8" type="ORF">NCTC12221_01249</name>
</gene>
<comment type="subcellular location">
    <subcellularLocation>
        <location evidence="1 7">Cell membrane</location>
        <topology evidence="1 7">Multi-pass membrane protein</topology>
    </subcellularLocation>
</comment>
<dbReference type="EMBL" id="UGHZ01000001">
    <property type="protein sequence ID" value="STP09801.1"/>
    <property type="molecule type" value="Genomic_DNA"/>
</dbReference>
<name>A0A377JPV4_9HELI</name>
<evidence type="ECO:0000256" key="2">
    <source>
        <dbReference type="ARBA" id="ARBA00009784"/>
    </source>
</evidence>
<sequence>MFFDNLESTFHLVGLGAVTIIAVLNPFGNLPQFIAMTDGVHTPLRQKLFRNILWTALLIVLIFLLTGSFIMQYLFRVNLDSVRVAGGIILIVMSLKNLLFAVTKQDYSEYKTLKFEELFKRSIIPMAFPMLVGPGTLASVIVIAKESNMLVAIMAVVASFIFLFILFHFSAMIEKILGKLVLYVLSRIALVFIVAMGVQMIIIGLRGMGVVS</sequence>
<dbReference type="PANTHER" id="PTHR33508">
    <property type="entry name" value="UPF0056 MEMBRANE PROTEIN YHCE"/>
    <property type="match status" value="1"/>
</dbReference>
<keyword evidence="5 7" id="KW-1133">Transmembrane helix</keyword>
<dbReference type="NCBIfam" id="TIGR00427">
    <property type="entry name" value="NAAT family transporter"/>
    <property type="match status" value="1"/>
</dbReference>
<evidence type="ECO:0000256" key="5">
    <source>
        <dbReference type="ARBA" id="ARBA00022989"/>
    </source>
</evidence>
<keyword evidence="3" id="KW-1003">Cell membrane</keyword>
<dbReference type="PANTHER" id="PTHR33508:SF1">
    <property type="entry name" value="UPF0056 MEMBRANE PROTEIN YHCE"/>
    <property type="match status" value="1"/>
</dbReference>
<organism evidence="8 11">
    <name type="scientific">Helicobacter cinaedi</name>
    <dbReference type="NCBI Taxonomy" id="213"/>
    <lineage>
        <taxon>Bacteria</taxon>
        <taxon>Pseudomonadati</taxon>
        <taxon>Campylobacterota</taxon>
        <taxon>Epsilonproteobacteria</taxon>
        <taxon>Campylobacterales</taxon>
        <taxon>Helicobacteraceae</taxon>
        <taxon>Helicobacter</taxon>
    </lineage>
</organism>
<evidence type="ECO:0000313" key="11">
    <source>
        <dbReference type="Proteomes" id="UP000255335"/>
    </source>
</evidence>
<evidence type="ECO:0000256" key="4">
    <source>
        <dbReference type="ARBA" id="ARBA00022692"/>
    </source>
</evidence>
<dbReference type="RefSeq" id="WP_115026404.1">
    <property type="nucleotide sequence ID" value="NZ_UGHX01000001.1"/>
</dbReference>
<keyword evidence="4 7" id="KW-0812">Transmembrane</keyword>
<protein>
    <recommendedName>
        <fullName evidence="7">UPF0056 membrane protein</fullName>
    </recommendedName>
</protein>
<dbReference type="Proteomes" id="UP000255335">
    <property type="component" value="Unassembled WGS sequence"/>
</dbReference>
<feature type="transmembrane region" description="Helical" evidence="7">
    <location>
        <begin position="12"/>
        <end position="31"/>
    </location>
</feature>
<evidence type="ECO:0000256" key="7">
    <source>
        <dbReference type="RuleBase" id="RU362048"/>
    </source>
</evidence>
<evidence type="ECO:0000313" key="10">
    <source>
        <dbReference type="Proteomes" id="UP000255103"/>
    </source>
</evidence>
<reference evidence="10 11" key="1">
    <citation type="submission" date="2018-06" db="EMBL/GenBank/DDBJ databases">
        <authorList>
            <consortium name="Pathogen Informatics"/>
            <person name="Doyle S."/>
        </authorList>
    </citation>
    <scope>NUCLEOTIDE SEQUENCE [LARGE SCALE GENOMIC DNA]</scope>
    <source>
        <strain evidence="9 10">NCTC12219</strain>
        <strain evidence="8 11">NCTC12221</strain>
    </source>
</reference>
<evidence type="ECO:0000256" key="1">
    <source>
        <dbReference type="ARBA" id="ARBA00004651"/>
    </source>
</evidence>
<feature type="transmembrane region" description="Helical" evidence="7">
    <location>
        <begin position="123"/>
        <end position="144"/>
    </location>
</feature>
<evidence type="ECO:0000256" key="6">
    <source>
        <dbReference type="ARBA" id="ARBA00023136"/>
    </source>
</evidence>
<feature type="transmembrane region" description="Helical" evidence="7">
    <location>
        <begin position="181"/>
        <end position="205"/>
    </location>
</feature>
<evidence type="ECO:0000313" key="8">
    <source>
        <dbReference type="EMBL" id="STP09801.1"/>
    </source>
</evidence>
<proteinExistence type="inferred from homology"/>
<comment type="similarity">
    <text evidence="2 7">Belongs to the UPF0056 (MarC) family.</text>
</comment>